<organism evidence="1 2">
    <name type="scientific">Sphingosinicella xenopeptidilytica</name>
    <dbReference type="NCBI Taxonomy" id="364098"/>
    <lineage>
        <taxon>Bacteria</taxon>
        <taxon>Pseudomonadati</taxon>
        <taxon>Pseudomonadota</taxon>
        <taxon>Alphaproteobacteria</taxon>
        <taxon>Sphingomonadales</taxon>
        <taxon>Sphingosinicellaceae</taxon>
        <taxon>Sphingosinicella</taxon>
    </lineage>
</organism>
<name>A0ABW3CA70_SPHXN</name>
<keyword evidence="2" id="KW-1185">Reference proteome</keyword>
<protein>
    <submittedName>
        <fullName evidence="1">Uncharacterized protein</fullName>
    </submittedName>
</protein>
<dbReference type="RefSeq" id="WP_381495001.1">
    <property type="nucleotide sequence ID" value="NZ_JBHTIK010000015.1"/>
</dbReference>
<accession>A0ABW3CA70</accession>
<evidence type="ECO:0000313" key="2">
    <source>
        <dbReference type="Proteomes" id="UP001597124"/>
    </source>
</evidence>
<dbReference type="Proteomes" id="UP001597124">
    <property type="component" value="Unassembled WGS sequence"/>
</dbReference>
<sequence length="310" mass="34174">MYVVAGLPKSIHKEAVDTLQARLPLAIVKGIPSPSQDGALYSPALVNSLVRSVGEFAVRRRTRGNAQPTPGSITLLFVPAPDQERLLRRFDFALMSAPLPTLVARDGRYQQLRHDRDAAVAALVEAVRASGEARTNLNHVARRLGYRSDNEALLLPPRNFMTQDGDLVPAFLDLRQGNRLWTDRLEELGPTALTHDDVPARIQHQQTRRVFVDSRAVGFFIAHPAAYDGAAREVEDDEDVDQLLDTLRSLYRFGGALEPGLHHDAQRSDSSALGGAIFECCEKGRISANAPYANVYPNDFVRVANYTAVE</sequence>
<dbReference type="EMBL" id="JBHTIK010000015">
    <property type="protein sequence ID" value="MFD0850534.1"/>
    <property type="molecule type" value="Genomic_DNA"/>
</dbReference>
<proteinExistence type="predicted"/>
<reference evidence="2" key="1">
    <citation type="journal article" date="2019" name="Int. J. Syst. Evol. Microbiol.">
        <title>The Global Catalogue of Microorganisms (GCM) 10K type strain sequencing project: providing services to taxonomists for standard genome sequencing and annotation.</title>
        <authorList>
            <consortium name="The Broad Institute Genomics Platform"/>
            <consortium name="The Broad Institute Genome Sequencing Center for Infectious Disease"/>
            <person name="Wu L."/>
            <person name="Ma J."/>
        </authorList>
    </citation>
    <scope>NUCLEOTIDE SEQUENCE [LARGE SCALE GENOMIC DNA]</scope>
    <source>
        <strain evidence="2">CCUG 52537</strain>
    </source>
</reference>
<gene>
    <name evidence="1" type="ORF">ACFQ00_19560</name>
</gene>
<comment type="caution">
    <text evidence="1">The sequence shown here is derived from an EMBL/GenBank/DDBJ whole genome shotgun (WGS) entry which is preliminary data.</text>
</comment>
<evidence type="ECO:0000313" key="1">
    <source>
        <dbReference type="EMBL" id="MFD0850534.1"/>
    </source>
</evidence>